<dbReference type="eggNOG" id="COG0583">
    <property type="taxonomic scope" value="Bacteria"/>
</dbReference>
<dbReference type="Pfam" id="PF00126">
    <property type="entry name" value="HTH_1"/>
    <property type="match status" value="1"/>
</dbReference>
<proteinExistence type="inferred from homology"/>
<keyword evidence="3" id="KW-0805">Transcription regulation</keyword>
<reference evidence="7 8" key="1">
    <citation type="submission" date="2014-05" db="EMBL/GenBank/DDBJ databases">
        <title>ATOL: Assembling a taxonomically balanced genome-scale reconstruction of the evolutionary history of the Enterobacteriaceae.</title>
        <authorList>
            <person name="Plunkett G.III."/>
            <person name="Neeno-Eckwall E.C."/>
            <person name="Glasner J.D."/>
            <person name="Perna N.T."/>
        </authorList>
    </citation>
    <scope>NUCLEOTIDE SEQUENCE [LARGE SCALE GENOMIC DNA]</scope>
    <source>
        <strain evidence="7 8">ATCC 33852</strain>
    </source>
</reference>
<evidence type="ECO:0000256" key="2">
    <source>
        <dbReference type="ARBA" id="ARBA00022491"/>
    </source>
</evidence>
<dbReference type="InterPro" id="IPR005119">
    <property type="entry name" value="LysR_subst-bd"/>
</dbReference>
<dbReference type="PROSITE" id="PS50931">
    <property type="entry name" value="HTH_LYSR"/>
    <property type="match status" value="1"/>
</dbReference>
<feature type="domain" description="HTH lysR-type" evidence="6">
    <location>
        <begin position="1"/>
        <end position="58"/>
    </location>
</feature>
<dbReference type="Pfam" id="PF03466">
    <property type="entry name" value="LysR_substrate"/>
    <property type="match status" value="1"/>
</dbReference>
<comment type="caution">
    <text evidence="7">The sequence shown here is derived from an EMBL/GenBank/DDBJ whole genome shotgun (WGS) entry which is preliminary data.</text>
</comment>
<gene>
    <name evidence="7" type="ORF">GEAM_1491</name>
</gene>
<dbReference type="GO" id="GO:0003677">
    <property type="term" value="F:DNA binding"/>
    <property type="evidence" value="ECO:0007669"/>
    <property type="project" value="UniProtKB-KW"/>
</dbReference>
<comment type="similarity">
    <text evidence="1">Belongs to the LysR transcriptional regulatory family.</text>
</comment>
<dbReference type="OrthoDB" id="5289754at2"/>
<dbReference type="EMBL" id="JMPJ01000040">
    <property type="protein sequence ID" value="KFC82593.1"/>
    <property type="molecule type" value="Genomic_DNA"/>
</dbReference>
<evidence type="ECO:0000313" key="8">
    <source>
        <dbReference type="Proteomes" id="UP000028640"/>
    </source>
</evidence>
<dbReference type="GeneID" id="78379838"/>
<evidence type="ECO:0000256" key="4">
    <source>
        <dbReference type="ARBA" id="ARBA00023125"/>
    </source>
</evidence>
<sequence>MELRQVRHFIAVAEEENFTRAAQRCHIVQSALSTSIKSLEEELDAVLFIRTTRQVKLTMAGRLFLHSAKLAVHHLDKGIEEVKAVSTLQRGTLSIGTVQSLPPFINLPATLSTFLKGHPDFEVKLSQGSSASLNDKIVNQQIDLALMPLEEVAPQLANRIVACDSMVVTFAPDHPLSTRENVTLAEISDYPFIDFEQGQGTRKLIDRGFNAQNLSRRIAFEVSDLDTLVRLVKEGLGIALIPQAVVDLHGEALRSVEVSDVDLCWELVIAWLNHGRNNDDIPDRPTAEFLSLLMEDL</sequence>
<keyword evidence="4" id="KW-0238">DNA-binding</keyword>
<dbReference type="PRINTS" id="PR00039">
    <property type="entry name" value="HTHLYSR"/>
</dbReference>
<dbReference type="Gene3D" id="1.10.10.10">
    <property type="entry name" value="Winged helix-like DNA-binding domain superfamily/Winged helix DNA-binding domain"/>
    <property type="match status" value="1"/>
</dbReference>
<dbReference type="InterPro" id="IPR036390">
    <property type="entry name" value="WH_DNA-bd_sf"/>
</dbReference>
<accession>A0A085GFU8</accession>
<evidence type="ECO:0000313" key="7">
    <source>
        <dbReference type="EMBL" id="KFC82593.1"/>
    </source>
</evidence>
<evidence type="ECO:0000256" key="3">
    <source>
        <dbReference type="ARBA" id="ARBA00023015"/>
    </source>
</evidence>
<keyword evidence="2" id="KW-0678">Repressor</keyword>
<dbReference type="InterPro" id="IPR000847">
    <property type="entry name" value="LysR_HTH_N"/>
</dbReference>
<evidence type="ECO:0000256" key="1">
    <source>
        <dbReference type="ARBA" id="ARBA00009437"/>
    </source>
</evidence>
<protein>
    <submittedName>
        <fullName evidence="7">LysR family transcriptional regulator</fullName>
    </submittedName>
</protein>
<organism evidence="7 8">
    <name type="scientific">Ewingella americana (strain ATCC 33852 / DSM 4580 / CCUG 14506 / JCM 5911 / LMG 7869 / NCTC 12157 / CDC 1468-78)</name>
    <dbReference type="NCBI Taxonomy" id="910964"/>
    <lineage>
        <taxon>Bacteria</taxon>
        <taxon>Pseudomonadati</taxon>
        <taxon>Pseudomonadota</taxon>
        <taxon>Gammaproteobacteria</taxon>
        <taxon>Enterobacterales</taxon>
        <taxon>Yersiniaceae</taxon>
        <taxon>Ewingella</taxon>
    </lineage>
</organism>
<evidence type="ECO:0000256" key="5">
    <source>
        <dbReference type="ARBA" id="ARBA00023163"/>
    </source>
</evidence>
<dbReference type="AlphaFoldDB" id="A0A085GFU8"/>
<keyword evidence="5" id="KW-0804">Transcription</keyword>
<dbReference type="SUPFAM" id="SSF46785">
    <property type="entry name" value="Winged helix' DNA-binding domain"/>
    <property type="match status" value="1"/>
</dbReference>
<dbReference type="SUPFAM" id="SSF53850">
    <property type="entry name" value="Periplasmic binding protein-like II"/>
    <property type="match status" value="1"/>
</dbReference>
<keyword evidence="8" id="KW-1185">Reference proteome</keyword>
<dbReference type="Proteomes" id="UP000028640">
    <property type="component" value="Unassembled WGS sequence"/>
</dbReference>
<dbReference type="GO" id="GO:0005829">
    <property type="term" value="C:cytosol"/>
    <property type="evidence" value="ECO:0007669"/>
    <property type="project" value="TreeGrafter"/>
</dbReference>
<dbReference type="InterPro" id="IPR036388">
    <property type="entry name" value="WH-like_DNA-bd_sf"/>
</dbReference>
<evidence type="ECO:0000259" key="6">
    <source>
        <dbReference type="PROSITE" id="PS50931"/>
    </source>
</evidence>
<dbReference type="GO" id="GO:0003700">
    <property type="term" value="F:DNA-binding transcription factor activity"/>
    <property type="evidence" value="ECO:0007669"/>
    <property type="project" value="InterPro"/>
</dbReference>
<dbReference type="STRING" id="910964.GEAM_1491"/>
<name>A0A085GFU8_EWIA3</name>
<dbReference type="PANTHER" id="PTHR30419">
    <property type="entry name" value="HTH-TYPE TRANSCRIPTIONAL REGULATOR YBHD"/>
    <property type="match status" value="1"/>
</dbReference>
<dbReference type="FunFam" id="1.10.10.10:FF:000001">
    <property type="entry name" value="LysR family transcriptional regulator"/>
    <property type="match status" value="1"/>
</dbReference>
<dbReference type="RefSeq" id="WP_034790088.1">
    <property type="nucleotide sequence ID" value="NZ_JMPJ01000040.1"/>
</dbReference>
<dbReference type="Gene3D" id="3.40.190.290">
    <property type="match status" value="1"/>
</dbReference>
<dbReference type="InterPro" id="IPR050950">
    <property type="entry name" value="HTH-type_LysR_regulators"/>
</dbReference>